<dbReference type="EMBL" id="BAAANS010000032">
    <property type="protein sequence ID" value="GAA2107274.1"/>
    <property type="molecule type" value="Genomic_DNA"/>
</dbReference>
<dbReference type="Proteomes" id="UP001500897">
    <property type="component" value="Unassembled WGS sequence"/>
</dbReference>
<dbReference type="InterPro" id="IPR001242">
    <property type="entry name" value="Condensation_dom"/>
</dbReference>
<dbReference type="SUPFAM" id="SSF52777">
    <property type="entry name" value="CoA-dependent acyltransferases"/>
    <property type="match status" value="2"/>
</dbReference>
<protein>
    <recommendedName>
        <fullName evidence="7">Amino acid adenylation domain-containing protein</fullName>
    </recommendedName>
</protein>
<dbReference type="InterPro" id="IPR000873">
    <property type="entry name" value="AMP-dep_synth/lig_dom"/>
</dbReference>
<comment type="caution">
    <text evidence="5">The sequence shown here is derived from an EMBL/GenBank/DDBJ whole genome shotgun (WGS) entry which is preliminary data.</text>
</comment>
<dbReference type="Gene3D" id="1.10.1200.10">
    <property type="entry name" value="ACP-like"/>
    <property type="match status" value="1"/>
</dbReference>
<dbReference type="Pfam" id="PF00501">
    <property type="entry name" value="AMP-binding"/>
    <property type="match status" value="1"/>
</dbReference>
<dbReference type="CDD" id="cd05930">
    <property type="entry name" value="A_NRPS"/>
    <property type="match status" value="1"/>
</dbReference>
<proteinExistence type="predicted"/>
<dbReference type="NCBIfam" id="TIGR01733">
    <property type="entry name" value="AA-adenyl-dom"/>
    <property type="match status" value="1"/>
</dbReference>
<sequence>MRESFSELPTRGGLPKGYAGPEVHTPWLGMNAGDVFRSIAAEYPEAVAVSTESGSTTYRELAARVNSVAADLTAATGSAHSVVAVLARRGVDLVAALLGVLAAGRVYVPVDAQWPAGRIRTVVEQCGAQVLLVDGAHAGLAASLGVDARVLPIAAAGAPEAGAPSAGACGDEPAYTVFTSGTTGVPKGAVNTHRGLMNHLSAKVTALGLTADDRVAQSAPQSFDIAVWQMLAPLLVGAECVVVSDEVVHEPAAFLSALRERRVSVLEVVPSLMYPLLEELDRTDHRGWELRWLLLGGESVKPQLCTAWLERFPEIPIMNVYGPTECADDITHHVVGNAGDLSADGAHTPIGTPLQNTTLYVLREEEDGAWVACGAGEKGELFASGAGVGLGYVRNPEATARAFFRDPADPAGRMYRTGDAAVVGEDGVFVCLGRRDRQVKIRGHRIELEEIESRILSTGPVRQCAVLLHEWEVAESLVTREVLGREPAVRTRRQELHAFLVLDPDGTVGSVRAALAEHLPPVMSPDRLIRVDALPTTPNGKADYGALAARLHGSGDSRPAWLEPHGTAAQVAELWRDVVGRYPQHLDEELAEAGLDSLHSMVLGIRLGALAGSRVSTGDVLRAVTFRGLLQAVADATRRRTETPAATAPPSLALPDPHGGPVEWPLARQQQGAWFHWQLDPENPYYTYQGYLDVRGTVDDGRLRAAWRAALARHPHLTGVVTATEDGPRLRFPAFDLGDLEIRDLRGPRGDGPGPGPDSGPDSGETAESPAARFRSFAAAAAAEPFDLESEPFVRATGFRVADDRFHLLLTTHELALDGWGAQVFARTFTEEYAAAGPARRERRPEPDGAAALGRYLSWQAAAERSGALDASRRYWADVLGERVPRLGAVRPAADGPAGHVAGLVQHHLSAETDRLLHRLAREARVTPFTVLATALWLALSSVFGEEDLVLGVPVTHRTAPEAEHVTAFLINMVPLRIDLDPDLAFGDAIRRVGSLAARGLDHSDVPLADTVAAAARRGALGAHRTLFDVMLNMLNFPAAEADGDRDATIVFRELWTGYTKYPLAFYAQSREGTLHLELAYLADRFAPEAMERLLAGLVAILDRAAADPGEPMRRIAASAGLSALAIG</sequence>
<dbReference type="InterPro" id="IPR036736">
    <property type="entry name" value="ACP-like_sf"/>
</dbReference>
<feature type="domain" description="AMP-binding enzyme C-terminal" evidence="4">
    <location>
        <begin position="482"/>
        <end position="541"/>
    </location>
</feature>
<organism evidence="5 6">
    <name type="scientific">Kitasatospora saccharophila</name>
    <dbReference type="NCBI Taxonomy" id="407973"/>
    <lineage>
        <taxon>Bacteria</taxon>
        <taxon>Bacillati</taxon>
        <taxon>Actinomycetota</taxon>
        <taxon>Actinomycetes</taxon>
        <taxon>Kitasatosporales</taxon>
        <taxon>Streptomycetaceae</taxon>
        <taxon>Kitasatospora</taxon>
    </lineage>
</organism>
<dbReference type="Gene3D" id="3.30.559.30">
    <property type="entry name" value="Nonribosomal peptide synthetase, condensation domain"/>
    <property type="match status" value="1"/>
</dbReference>
<keyword evidence="6" id="KW-1185">Reference proteome</keyword>
<dbReference type="Gene3D" id="3.30.559.10">
    <property type="entry name" value="Chloramphenicol acetyltransferase-like domain"/>
    <property type="match status" value="1"/>
</dbReference>
<dbReference type="Gene3D" id="3.40.50.12780">
    <property type="entry name" value="N-terminal domain of ligase-like"/>
    <property type="match status" value="1"/>
</dbReference>
<evidence type="ECO:0000259" key="2">
    <source>
        <dbReference type="Pfam" id="PF00501"/>
    </source>
</evidence>
<evidence type="ECO:0000313" key="5">
    <source>
        <dbReference type="EMBL" id="GAA2107274.1"/>
    </source>
</evidence>
<gene>
    <name evidence="5" type="ORF">GCM10009759_46190</name>
</gene>
<evidence type="ECO:0008006" key="7">
    <source>
        <dbReference type="Google" id="ProtNLM"/>
    </source>
</evidence>
<dbReference type="Pfam" id="PF00668">
    <property type="entry name" value="Condensation"/>
    <property type="match status" value="1"/>
</dbReference>
<dbReference type="PANTHER" id="PTHR45527:SF1">
    <property type="entry name" value="FATTY ACID SYNTHASE"/>
    <property type="match status" value="1"/>
</dbReference>
<feature type="domain" description="Condensation" evidence="3">
    <location>
        <begin position="771"/>
        <end position="1116"/>
    </location>
</feature>
<name>A0ABN2X9K0_9ACTN</name>
<dbReference type="InterPro" id="IPR023213">
    <property type="entry name" value="CAT-like_dom_sf"/>
</dbReference>
<evidence type="ECO:0000259" key="3">
    <source>
        <dbReference type="Pfam" id="PF00668"/>
    </source>
</evidence>
<dbReference type="InterPro" id="IPR045851">
    <property type="entry name" value="AMP-bd_C_sf"/>
</dbReference>
<feature type="domain" description="AMP-dependent synthetase/ligase" evidence="2">
    <location>
        <begin position="37"/>
        <end position="392"/>
    </location>
</feature>
<accession>A0ABN2X9K0</accession>
<evidence type="ECO:0000256" key="1">
    <source>
        <dbReference type="SAM" id="MobiDB-lite"/>
    </source>
</evidence>
<feature type="region of interest" description="Disordered" evidence="1">
    <location>
        <begin position="743"/>
        <end position="770"/>
    </location>
</feature>
<dbReference type="InterPro" id="IPR042099">
    <property type="entry name" value="ANL_N_sf"/>
</dbReference>
<dbReference type="Gene3D" id="3.30.300.30">
    <property type="match status" value="1"/>
</dbReference>
<dbReference type="SUPFAM" id="SSF56801">
    <property type="entry name" value="Acetyl-CoA synthetase-like"/>
    <property type="match status" value="1"/>
</dbReference>
<dbReference type="RefSeq" id="WP_380273014.1">
    <property type="nucleotide sequence ID" value="NZ_JBHTGA010000001.1"/>
</dbReference>
<dbReference type="InterPro" id="IPR025110">
    <property type="entry name" value="AMP-bd_C"/>
</dbReference>
<evidence type="ECO:0000313" key="6">
    <source>
        <dbReference type="Proteomes" id="UP001500897"/>
    </source>
</evidence>
<reference evidence="5 6" key="1">
    <citation type="journal article" date="2019" name="Int. J. Syst. Evol. Microbiol.">
        <title>The Global Catalogue of Microorganisms (GCM) 10K type strain sequencing project: providing services to taxonomists for standard genome sequencing and annotation.</title>
        <authorList>
            <consortium name="The Broad Institute Genomics Platform"/>
            <consortium name="The Broad Institute Genome Sequencing Center for Infectious Disease"/>
            <person name="Wu L."/>
            <person name="Ma J."/>
        </authorList>
    </citation>
    <scope>NUCLEOTIDE SEQUENCE [LARGE SCALE GENOMIC DNA]</scope>
    <source>
        <strain evidence="5 6">JCM 14559</strain>
    </source>
</reference>
<dbReference type="PANTHER" id="PTHR45527">
    <property type="entry name" value="NONRIBOSOMAL PEPTIDE SYNTHETASE"/>
    <property type="match status" value="1"/>
</dbReference>
<feature type="compositionally biased region" description="Low complexity" evidence="1">
    <location>
        <begin position="759"/>
        <end position="770"/>
    </location>
</feature>
<dbReference type="InterPro" id="IPR010071">
    <property type="entry name" value="AA_adenyl_dom"/>
</dbReference>
<evidence type="ECO:0000259" key="4">
    <source>
        <dbReference type="Pfam" id="PF13193"/>
    </source>
</evidence>
<dbReference type="SUPFAM" id="SSF47336">
    <property type="entry name" value="ACP-like"/>
    <property type="match status" value="1"/>
</dbReference>
<dbReference type="Pfam" id="PF13193">
    <property type="entry name" value="AMP-binding_C"/>
    <property type="match status" value="1"/>
</dbReference>